<accession>A0A0E3JXF6</accession>
<evidence type="ECO:0000313" key="2">
    <source>
        <dbReference type="Proteomes" id="UP000033115"/>
    </source>
</evidence>
<gene>
    <name evidence="1" type="ORF">CSCA_0993</name>
</gene>
<evidence type="ECO:0000313" key="1">
    <source>
        <dbReference type="EMBL" id="AKA68118.1"/>
    </source>
</evidence>
<reference evidence="1 2" key="1">
    <citation type="journal article" date="2015" name="J. Biotechnol.">
        <title>Complete genome sequence of a malodorant-producing acetogen, Clostridium scatologenes ATCC 25775(T).</title>
        <authorList>
            <person name="Zhu Z."/>
            <person name="Guo T."/>
            <person name="Zheng H."/>
            <person name="Song T."/>
            <person name="Ouyang P."/>
            <person name="Xie J."/>
        </authorList>
    </citation>
    <scope>NUCLEOTIDE SEQUENCE [LARGE SCALE GENOMIC DNA]</scope>
    <source>
        <strain evidence="1 2">ATCC 25775</strain>
    </source>
</reference>
<dbReference type="KEGG" id="csq:CSCA_0993"/>
<proteinExistence type="predicted"/>
<dbReference type="HOGENOM" id="CLU_1822037_0_0_9"/>
<dbReference type="RefSeq" id="WP_029159610.1">
    <property type="nucleotide sequence ID" value="NZ_CP009933.1"/>
</dbReference>
<name>A0A0E3JXF6_CLOSL</name>
<dbReference type="EMBL" id="CP009933">
    <property type="protein sequence ID" value="AKA68118.1"/>
    <property type="molecule type" value="Genomic_DNA"/>
</dbReference>
<dbReference type="AlphaFoldDB" id="A0A0E3JXF6"/>
<keyword evidence="2" id="KW-1185">Reference proteome</keyword>
<sequence length="141" mass="15800">MTNCADILSTSNSINKRKLSNAAKNLNGESFDSIFNKIANSIKQNSAITSNSSTEKLDENFSEKLEEEMNQRADDDVERLANFFGIGKHLMKAILQGLHIDPRDLLEPSKKKNIIKTLIKKFGLDQNRAEALASLITDFQK</sequence>
<dbReference type="Proteomes" id="UP000033115">
    <property type="component" value="Chromosome"/>
</dbReference>
<protein>
    <submittedName>
        <fullName evidence="1">Uncharacterized protein</fullName>
    </submittedName>
</protein>
<organism evidence="1 2">
    <name type="scientific">Clostridium scatologenes</name>
    <dbReference type="NCBI Taxonomy" id="1548"/>
    <lineage>
        <taxon>Bacteria</taxon>
        <taxon>Bacillati</taxon>
        <taxon>Bacillota</taxon>
        <taxon>Clostridia</taxon>
        <taxon>Eubacteriales</taxon>
        <taxon>Clostridiaceae</taxon>
        <taxon>Clostridium</taxon>
    </lineage>
</organism>